<keyword evidence="4 7" id="KW-0812">Transmembrane</keyword>
<evidence type="ECO:0000259" key="8">
    <source>
        <dbReference type="PROSITE" id="PS50928"/>
    </source>
</evidence>
<keyword evidence="5 7" id="KW-1133">Transmembrane helix</keyword>
<accession>A0ABN1Y036</accession>
<evidence type="ECO:0000256" key="7">
    <source>
        <dbReference type="RuleBase" id="RU363032"/>
    </source>
</evidence>
<proteinExistence type="inferred from homology"/>
<feature type="domain" description="ABC transmembrane type-1" evidence="8">
    <location>
        <begin position="69"/>
        <end position="254"/>
    </location>
</feature>
<comment type="similarity">
    <text evidence="7">Belongs to the binding-protein-dependent transport system permease family.</text>
</comment>
<comment type="caution">
    <text evidence="9">The sequence shown here is derived from an EMBL/GenBank/DDBJ whole genome shotgun (WGS) entry which is preliminary data.</text>
</comment>
<evidence type="ECO:0000256" key="4">
    <source>
        <dbReference type="ARBA" id="ARBA00022692"/>
    </source>
</evidence>
<comment type="subcellular location">
    <subcellularLocation>
        <location evidence="1 7">Cell membrane</location>
        <topology evidence="1 7">Multi-pass membrane protein</topology>
    </subcellularLocation>
</comment>
<evidence type="ECO:0000256" key="1">
    <source>
        <dbReference type="ARBA" id="ARBA00004651"/>
    </source>
</evidence>
<keyword evidence="2 7" id="KW-0813">Transport</keyword>
<keyword evidence="10" id="KW-1185">Reference proteome</keyword>
<evidence type="ECO:0000256" key="5">
    <source>
        <dbReference type="ARBA" id="ARBA00022989"/>
    </source>
</evidence>
<evidence type="ECO:0000256" key="6">
    <source>
        <dbReference type="ARBA" id="ARBA00023136"/>
    </source>
</evidence>
<dbReference type="EMBL" id="BAAAJK010000026">
    <property type="protein sequence ID" value="GAA1394262.1"/>
    <property type="molecule type" value="Genomic_DNA"/>
</dbReference>
<keyword evidence="3" id="KW-1003">Cell membrane</keyword>
<dbReference type="PANTHER" id="PTHR30151:SF0">
    <property type="entry name" value="ABC TRANSPORTER PERMEASE PROTEIN MJ0413-RELATED"/>
    <property type="match status" value="1"/>
</dbReference>
<name>A0ABN1Y036_9PSEU</name>
<dbReference type="RefSeq" id="WP_344025132.1">
    <property type="nucleotide sequence ID" value="NZ_BAAAJK010000026.1"/>
</dbReference>
<feature type="transmembrane region" description="Helical" evidence="7">
    <location>
        <begin position="76"/>
        <end position="95"/>
    </location>
</feature>
<feature type="transmembrane region" description="Helical" evidence="7">
    <location>
        <begin position="233"/>
        <end position="253"/>
    </location>
</feature>
<dbReference type="PANTHER" id="PTHR30151">
    <property type="entry name" value="ALKANE SULFONATE ABC TRANSPORTER-RELATED, MEMBRANE SUBUNIT"/>
    <property type="match status" value="1"/>
</dbReference>
<feature type="transmembrane region" description="Helical" evidence="7">
    <location>
        <begin position="107"/>
        <end position="129"/>
    </location>
</feature>
<organism evidence="9 10">
    <name type="scientific">Pseudonocardia kongjuensis</name>
    <dbReference type="NCBI Taxonomy" id="102227"/>
    <lineage>
        <taxon>Bacteria</taxon>
        <taxon>Bacillati</taxon>
        <taxon>Actinomycetota</taxon>
        <taxon>Actinomycetes</taxon>
        <taxon>Pseudonocardiales</taxon>
        <taxon>Pseudonocardiaceae</taxon>
        <taxon>Pseudonocardia</taxon>
    </lineage>
</organism>
<feature type="transmembrane region" description="Helical" evidence="7">
    <location>
        <begin position="17"/>
        <end position="41"/>
    </location>
</feature>
<keyword evidence="6 7" id="KW-0472">Membrane</keyword>
<protein>
    <submittedName>
        <fullName evidence="9">ABC transporter permease subunit</fullName>
    </submittedName>
</protein>
<evidence type="ECO:0000256" key="3">
    <source>
        <dbReference type="ARBA" id="ARBA00022475"/>
    </source>
</evidence>
<dbReference type="InterPro" id="IPR035906">
    <property type="entry name" value="MetI-like_sf"/>
</dbReference>
<dbReference type="CDD" id="cd06261">
    <property type="entry name" value="TM_PBP2"/>
    <property type="match status" value="1"/>
</dbReference>
<dbReference type="Proteomes" id="UP001501414">
    <property type="component" value="Unassembled WGS sequence"/>
</dbReference>
<evidence type="ECO:0000256" key="2">
    <source>
        <dbReference type="ARBA" id="ARBA00022448"/>
    </source>
</evidence>
<gene>
    <name evidence="9" type="ORF">GCM10009613_42100</name>
</gene>
<dbReference type="PROSITE" id="PS50928">
    <property type="entry name" value="ABC_TM1"/>
    <property type="match status" value="1"/>
</dbReference>
<evidence type="ECO:0000313" key="9">
    <source>
        <dbReference type="EMBL" id="GAA1394262.1"/>
    </source>
</evidence>
<sequence length="261" mass="27316">MSAAPAERYAPRAATRWLTVPGTVLLLVLFVAAWSAAIRIFSIGPLTLPSPSGVLAAVAEKPGVYLRNGWNSLVEAVLGLGAGVVVGVAVAALVVRRRTARAVSAVYASALMAVPVVALIPLANAVFGFGMLPRVVVVAMAVGPLMFTFALNGFSAADPGTVELFRSIAASPGRTVRSLYLPAALPHLMSGLRVAAPTSFTVALLAQYFGGSLENLGTYIKSASVQLRVDNLWGAALTAFVFCALLFWLAIALDRLLVRRR</sequence>
<evidence type="ECO:0000313" key="10">
    <source>
        <dbReference type="Proteomes" id="UP001501414"/>
    </source>
</evidence>
<dbReference type="Pfam" id="PF00528">
    <property type="entry name" value="BPD_transp_1"/>
    <property type="match status" value="1"/>
</dbReference>
<dbReference type="SUPFAM" id="SSF161098">
    <property type="entry name" value="MetI-like"/>
    <property type="match status" value="1"/>
</dbReference>
<feature type="transmembrane region" description="Helical" evidence="7">
    <location>
        <begin position="194"/>
        <end position="213"/>
    </location>
</feature>
<dbReference type="Gene3D" id="1.10.3720.10">
    <property type="entry name" value="MetI-like"/>
    <property type="match status" value="1"/>
</dbReference>
<dbReference type="InterPro" id="IPR000515">
    <property type="entry name" value="MetI-like"/>
</dbReference>
<reference evidence="9 10" key="1">
    <citation type="journal article" date="2019" name="Int. J. Syst. Evol. Microbiol.">
        <title>The Global Catalogue of Microorganisms (GCM) 10K type strain sequencing project: providing services to taxonomists for standard genome sequencing and annotation.</title>
        <authorList>
            <consortium name="The Broad Institute Genomics Platform"/>
            <consortium name="The Broad Institute Genome Sequencing Center for Infectious Disease"/>
            <person name="Wu L."/>
            <person name="Ma J."/>
        </authorList>
    </citation>
    <scope>NUCLEOTIDE SEQUENCE [LARGE SCALE GENOMIC DNA]</scope>
    <source>
        <strain evidence="9 10">JCM 11896</strain>
    </source>
</reference>
<feature type="transmembrane region" description="Helical" evidence="7">
    <location>
        <begin position="135"/>
        <end position="157"/>
    </location>
</feature>